<accession>A0A0H2X285</accession>
<dbReference type="EMBL" id="CP000046">
    <property type="protein sequence ID" value="AAY21131.1"/>
    <property type="molecule type" value="Genomic_DNA"/>
</dbReference>
<dbReference type="AlphaFoldDB" id="A0A0H2X285"/>
<reference evidence="1 2" key="1">
    <citation type="journal article" date="2005" name="J. Bacteriol.">
        <title>Insights on evolution of virulence and resistance from the complete genome analysis of an early methicillin-resistant Staphylococcus aureus strain and a biofilm-producing methicillin-resistant Staphylococcus epidermidis strain.</title>
        <authorList>
            <person name="Gill S.R."/>
            <person name="Fouts D.E."/>
            <person name="Archer G.L."/>
            <person name="Mongodin E.F."/>
            <person name="Deboy R.T."/>
            <person name="Ravel J."/>
            <person name="Paulsen I.T."/>
            <person name="Kolonay J.F."/>
            <person name="Brinkac L."/>
            <person name="Beanan M."/>
            <person name="Dodson R.J."/>
            <person name="Daugherty S.C."/>
            <person name="Madupu R."/>
            <person name="Angiuoli S.V."/>
            <person name="Durkin A.S."/>
            <person name="Haft D.H."/>
            <person name="Vamathevan J."/>
            <person name="Khouri H."/>
            <person name="Utterback T."/>
            <person name="Lee C."/>
            <person name="Dimitrov G."/>
            <person name="Jiang L."/>
            <person name="Qin H."/>
            <person name="Weidman J."/>
            <person name="Tran K."/>
            <person name="Kang K."/>
            <person name="Hance I.R."/>
            <person name="Nelson K.E."/>
            <person name="Fraser C.M."/>
        </authorList>
    </citation>
    <scope>NUCLEOTIDE SEQUENCE [LARGE SCALE GENOMIC DNA]</scope>
    <source>
        <strain evidence="1 2">COL</strain>
    </source>
</reference>
<proteinExistence type="predicted"/>
<name>A0A0H2X285_STAAC</name>
<dbReference type="Proteomes" id="UP000000530">
    <property type="component" value="Chromosome"/>
</dbReference>
<organism evidence="1 2">
    <name type="scientific">Staphylococcus aureus (strain COL)</name>
    <dbReference type="NCBI Taxonomy" id="93062"/>
    <lineage>
        <taxon>Bacteria</taxon>
        <taxon>Bacillati</taxon>
        <taxon>Bacillota</taxon>
        <taxon>Bacilli</taxon>
        <taxon>Bacillales</taxon>
        <taxon>Staphylococcaceae</taxon>
        <taxon>Staphylococcus</taxon>
    </lineage>
</organism>
<dbReference type="SMR" id="A0A0H2X285"/>
<gene>
    <name evidence="1" type="ordered locus">SACOL1856</name>
</gene>
<evidence type="ECO:0000313" key="1">
    <source>
        <dbReference type="EMBL" id="AAY21131.1"/>
    </source>
</evidence>
<sequence>MQGFKEKHQELKKALCQIGLMRSISEVKQLNIA</sequence>
<dbReference type="RefSeq" id="WP_001791893.1">
    <property type="nucleotide sequence ID" value="NC_002951.2"/>
</dbReference>
<evidence type="ECO:0000313" key="2">
    <source>
        <dbReference type="Proteomes" id="UP000000530"/>
    </source>
</evidence>
<dbReference type="KEGG" id="sac:SACOL1856"/>
<protein>
    <submittedName>
        <fullName evidence="1">Uncharacterized protein</fullName>
    </submittedName>
</protein>
<dbReference type="HOGENOM" id="CLU_3383881_0_0_9"/>